<dbReference type="NCBIfam" id="NF005710">
    <property type="entry name" value="PRK07522.1"/>
    <property type="match status" value="1"/>
</dbReference>
<dbReference type="Gene3D" id="3.30.70.360">
    <property type="match status" value="1"/>
</dbReference>
<evidence type="ECO:0000313" key="11">
    <source>
        <dbReference type="EMBL" id="MCP3427279.1"/>
    </source>
</evidence>
<keyword evidence="3" id="KW-0963">Cytoplasm</keyword>
<keyword evidence="12" id="KW-1185">Reference proteome</keyword>
<dbReference type="InterPro" id="IPR002933">
    <property type="entry name" value="Peptidase_M20"/>
</dbReference>
<dbReference type="CDD" id="cd03894">
    <property type="entry name" value="M20_ArgE"/>
    <property type="match status" value="1"/>
</dbReference>
<comment type="caution">
    <text evidence="11">The sequence shown here is derived from an EMBL/GenBank/DDBJ whole genome shotgun (WGS) entry which is preliminary data.</text>
</comment>
<feature type="domain" description="Peptidase M20 dimerisation" evidence="10">
    <location>
        <begin position="187"/>
        <end position="298"/>
    </location>
</feature>
<dbReference type="RefSeq" id="WP_254169100.1">
    <property type="nucleotide sequence ID" value="NZ_JANAFB010000071.1"/>
</dbReference>
<dbReference type="Gene3D" id="3.40.630.10">
    <property type="entry name" value="Zn peptidases"/>
    <property type="match status" value="1"/>
</dbReference>
<comment type="cofactor">
    <cofactor evidence="1">
        <name>Zn(2+)</name>
        <dbReference type="ChEBI" id="CHEBI:29105"/>
    </cofactor>
</comment>
<dbReference type="GO" id="GO:0006526">
    <property type="term" value="P:L-arginine biosynthetic process"/>
    <property type="evidence" value="ECO:0007669"/>
    <property type="project" value="UniProtKB-KW"/>
</dbReference>
<dbReference type="InterPro" id="IPR011650">
    <property type="entry name" value="Peptidase_M20_dimer"/>
</dbReference>
<gene>
    <name evidence="11" type="primary">argE</name>
    <name evidence="11" type="ORF">NBM05_15005</name>
</gene>
<dbReference type="PANTHER" id="PTHR43808:SF31">
    <property type="entry name" value="N-ACETYL-L-CITRULLINE DEACETYLASE"/>
    <property type="match status" value="1"/>
</dbReference>
<reference evidence="11" key="1">
    <citation type="submission" date="2022-06" db="EMBL/GenBank/DDBJ databases">
        <title>Rothia sp. isolated from sandalwood seedling.</title>
        <authorList>
            <person name="Tuikhar N."/>
            <person name="Kirdat K."/>
            <person name="Thorat V."/>
            <person name="Swetha P."/>
            <person name="Padma S."/>
            <person name="Sundararaj R."/>
            <person name="Yadav A."/>
        </authorList>
    </citation>
    <scope>NUCLEOTIDE SEQUENCE</scope>
    <source>
        <strain evidence="11">AR01</strain>
    </source>
</reference>
<evidence type="ECO:0000313" key="12">
    <source>
        <dbReference type="Proteomes" id="UP001139502"/>
    </source>
</evidence>
<keyword evidence="4" id="KW-0055">Arginine biosynthesis</keyword>
<dbReference type="Pfam" id="PF07687">
    <property type="entry name" value="M20_dimer"/>
    <property type="match status" value="1"/>
</dbReference>
<dbReference type="Pfam" id="PF01546">
    <property type="entry name" value="Peptidase_M20"/>
    <property type="match status" value="1"/>
</dbReference>
<name>A0A9X2HH66_9MICC</name>
<keyword evidence="6" id="KW-0479">Metal-binding</keyword>
<evidence type="ECO:0000259" key="10">
    <source>
        <dbReference type="Pfam" id="PF07687"/>
    </source>
</evidence>
<dbReference type="PANTHER" id="PTHR43808">
    <property type="entry name" value="ACETYLORNITHINE DEACETYLASE"/>
    <property type="match status" value="1"/>
</dbReference>
<keyword evidence="7 11" id="KW-0378">Hydrolase</keyword>
<dbReference type="SUPFAM" id="SSF53187">
    <property type="entry name" value="Zn-dependent exopeptidases"/>
    <property type="match status" value="1"/>
</dbReference>
<dbReference type="PROSITE" id="PS00759">
    <property type="entry name" value="ARGE_DAPE_CPG2_2"/>
    <property type="match status" value="1"/>
</dbReference>
<dbReference type="InterPro" id="IPR010169">
    <property type="entry name" value="AcOrn-deacetyl"/>
</dbReference>
<evidence type="ECO:0000256" key="1">
    <source>
        <dbReference type="ARBA" id="ARBA00001947"/>
    </source>
</evidence>
<evidence type="ECO:0000256" key="8">
    <source>
        <dbReference type="ARBA" id="ARBA00022833"/>
    </source>
</evidence>
<keyword evidence="9" id="KW-0170">Cobalt</keyword>
<dbReference type="Proteomes" id="UP001139502">
    <property type="component" value="Unassembled WGS sequence"/>
</dbReference>
<dbReference type="EC" id="3.5.1.16" evidence="11"/>
<dbReference type="InterPro" id="IPR050072">
    <property type="entry name" value="Peptidase_M20A"/>
</dbReference>
<evidence type="ECO:0000256" key="3">
    <source>
        <dbReference type="ARBA" id="ARBA00022490"/>
    </source>
</evidence>
<dbReference type="EMBL" id="JANAFB010000071">
    <property type="protein sequence ID" value="MCP3427279.1"/>
    <property type="molecule type" value="Genomic_DNA"/>
</dbReference>
<sequence length="398" mass="42635">MTAQNTTTPGARPSDAALEWVRRLVEVDTTSRDSNLPLLAEATELLDRLGIAYTTLPNEDGTKANLLATIPAADGSTGGGVILSGHTDVVPVDGQDWSSDPFELVEREGRLYGRGTSDMKSFIAVVLSRVEELAARSLSEPVHLALSYDEEVGCVGARSLVEAFAERGELPRACIVGEPTSMRVVRGHKSMNVLRADFRGKAIHSSRTTEGVNAIEHAATFVRFVRDLAEGFIQDGPFDRAYDFEHTTVSVNHVEGGTAVNIVPADCSVTFEYRTIAEDDPAEIRAALQGELDRIQEEMRRVSPEASIELTVLAESPGLETAADAELIGFATDCGAEPADAKVAYGTEAGLFHRAGIPAVVCGPGDIAQAHTPDEFIELDQIARCEAFLDAVIDRLSA</sequence>
<evidence type="ECO:0000256" key="4">
    <source>
        <dbReference type="ARBA" id="ARBA00022571"/>
    </source>
</evidence>
<proteinExistence type="inferred from homology"/>
<dbReference type="InterPro" id="IPR036264">
    <property type="entry name" value="Bact_exopeptidase_dim_dom"/>
</dbReference>
<keyword evidence="5" id="KW-0028">Amino-acid biosynthesis</keyword>
<evidence type="ECO:0000256" key="5">
    <source>
        <dbReference type="ARBA" id="ARBA00022605"/>
    </source>
</evidence>
<dbReference type="SUPFAM" id="SSF55031">
    <property type="entry name" value="Bacterial exopeptidase dimerisation domain"/>
    <property type="match status" value="1"/>
</dbReference>
<protein>
    <submittedName>
        <fullName evidence="11">Acetylornithine deacetylase</fullName>
        <ecNumber evidence="11">3.5.1.16</ecNumber>
    </submittedName>
</protein>
<keyword evidence="8" id="KW-0862">Zinc</keyword>
<dbReference type="NCBIfam" id="TIGR01892">
    <property type="entry name" value="AcOrn-deacetyl"/>
    <property type="match status" value="1"/>
</dbReference>
<evidence type="ECO:0000256" key="7">
    <source>
        <dbReference type="ARBA" id="ARBA00022801"/>
    </source>
</evidence>
<dbReference type="AlphaFoldDB" id="A0A9X2HH66"/>
<evidence type="ECO:0000256" key="2">
    <source>
        <dbReference type="ARBA" id="ARBA00005691"/>
    </source>
</evidence>
<evidence type="ECO:0000256" key="6">
    <source>
        <dbReference type="ARBA" id="ARBA00022723"/>
    </source>
</evidence>
<comment type="similarity">
    <text evidence="2">Belongs to the peptidase M20A family. ArgE subfamily.</text>
</comment>
<accession>A0A9X2HH66</accession>
<dbReference type="InterPro" id="IPR001261">
    <property type="entry name" value="ArgE/DapE_CS"/>
</dbReference>
<evidence type="ECO:0000256" key="9">
    <source>
        <dbReference type="ARBA" id="ARBA00023285"/>
    </source>
</evidence>
<dbReference type="GO" id="GO:0008777">
    <property type="term" value="F:acetylornithine deacetylase activity"/>
    <property type="evidence" value="ECO:0007669"/>
    <property type="project" value="UniProtKB-EC"/>
</dbReference>
<organism evidence="11 12">
    <name type="scientific">Rothia santali</name>
    <dbReference type="NCBI Taxonomy" id="2949643"/>
    <lineage>
        <taxon>Bacteria</taxon>
        <taxon>Bacillati</taxon>
        <taxon>Actinomycetota</taxon>
        <taxon>Actinomycetes</taxon>
        <taxon>Micrococcales</taxon>
        <taxon>Micrococcaceae</taxon>
        <taxon>Rothia</taxon>
    </lineage>
</organism>
<dbReference type="GO" id="GO:0046872">
    <property type="term" value="F:metal ion binding"/>
    <property type="evidence" value="ECO:0007669"/>
    <property type="project" value="UniProtKB-KW"/>
</dbReference>